<feature type="compositionally biased region" description="Basic and acidic residues" evidence="1">
    <location>
        <begin position="238"/>
        <end position="251"/>
    </location>
</feature>
<organism evidence="2 3">
    <name type="scientific">Cercospora kikuchii</name>
    <dbReference type="NCBI Taxonomy" id="84275"/>
    <lineage>
        <taxon>Eukaryota</taxon>
        <taxon>Fungi</taxon>
        <taxon>Dikarya</taxon>
        <taxon>Ascomycota</taxon>
        <taxon>Pezizomycotina</taxon>
        <taxon>Dothideomycetes</taxon>
        <taxon>Dothideomycetidae</taxon>
        <taxon>Mycosphaerellales</taxon>
        <taxon>Mycosphaerellaceae</taxon>
        <taxon>Cercospora</taxon>
    </lineage>
</organism>
<reference evidence="2 3" key="1">
    <citation type="submission" date="2021-01" db="EMBL/GenBank/DDBJ databases">
        <title>Cercospora kikuchii MAFF 305040 whole genome shotgun sequence.</title>
        <authorList>
            <person name="Kashiwa T."/>
            <person name="Suzuki T."/>
        </authorList>
    </citation>
    <scope>NUCLEOTIDE SEQUENCE [LARGE SCALE GENOMIC DNA]</scope>
    <source>
        <strain evidence="2 3">MAFF 305040</strain>
    </source>
</reference>
<sequence>MFAASTTTSFSHSGTFADNSHYSYTYSYTSFQPSSNPATIPYDAYFSELASRELGRQMQLPLPYGNMNDSLPSFHGSPKAVPRYLPDRTGPRIELLEDIDEDRIEELSMKPKSSYTGKARRDSAVSIAPSSASSRTMKPSAQQQQRRKMASRANTYPLPLPLPPIPQPMHSKNNSPCSDTSTSAKRSSKRRQQDWALVEYPTRPSARRSEVGPEDSISQASSSGRRSSAGSRYQYVPPEERRGRTRTRSETWESVGSVCQQQQPPSMMMMQQPVPSGKFETRVITPWD</sequence>
<feature type="compositionally biased region" description="Pro residues" evidence="1">
    <location>
        <begin position="158"/>
        <end position="167"/>
    </location>
</feature>
<proteinExistence type="predicted"/>
<dbReference type="EMBL" id="BOLY01000002">
    <property type="protein sequence ID" value="GIZ39383.1"/>
    <property type="molecule type" value="Genomic_DNA"/>
</dbReference>
<feature type="compositionally biased region" description="Polar residues" evidence="1">
    <location>
        <begin position="135"/>
        <end position="144"/>
    </location>
</feature>
<dbReference type="AlphaFoldDB" id="A0A9P3CAQ8"/>
<dbReference type="RefSeq" id="XP_044653870.1">
    <property type="nucleotide sequence ID" value="XM_044797935.1"/>
</dbReference>
<evidence type="ECO:0000313" key="2">
    <source>
        <dbReference type="EMBL" id="GIZ39383.1"/>
    </source>
</evidence>
<feature type="compositionally biased region" description="Low complexity" evidence="1">
    <location>
        <begin position="260"/>
        <end position="276"/>
    </location>
</feature>
<protein>
    <submittedName>
        <fullName evidence="2">Uncharacterized protein</fullName>
    </submittedName>
</protein>
<accession>A0A9P3CAQ8</accession>
<gene>
    <name evidence="2" type="ORF">CKM354_000276900</name>
</gene>
<feature type="region of interest" description="Disordered" evidence="1">
    <location>
        <begin position="107"/>
        <end position="288"/>
    </location>
</feature>
<evidence type="ECO:0000313" key="3">
    <source>
        <dbReference type="Proteomes" id="UP000825890"/>
    </source>
</evidence>
<name>A0A9P3CAQ8_9PEZI</name>
<dbReference type="GeneID" id="68288344"/>
<feature type="compositionally biased region" description="Low complexity" evidence="1">
    <location>
        <begin position="124"/>
        <end position="134"/>
    </location>
</feature>
<evidence type="ECO:0000256" key="1">
    <source>
        <dbReference type="SAM" id="MobiDB-lite"/>
    </source>
</evidence>
<dbReference type="OrthoDB" id="3650477at2759"/>
<dbReference type="Proteomes" id="UP000825890">
    <property type="component" value="Unassembled WGS sequence"/>
</dbReference>
<feature type="compositionally biased region" description="Low complexity" evidence="1">
    <location>
        <begin position="218"/>
        <end position="235"/>
    </location>
</feature>
<keyword evidence="3" id="KW-1185">Reference proteome</keyword>
<comment type="caution">
    <text evidence="2">The sequence shown here is derived from an EMBL/GenBank/DDBJ whole genome shotgun (WGS) entry which is preliminary data.</text>
</comment>